<evidence type="ECO:0000259" key="1">
    <source>
        <dbReference type="Pfam" id="PF13460"/>
    </source>
</evidence>
<accession>A0ABT2K3P3</accession>
<gene>
    <name evidence="2" type="ORF">LHJ74_33625</name>
</gene>
<dbReference type="SUPFAM" id="SSF51735">
    <property type="entry name" value="NAD(P)-binding Rossmann-fold domains"/>
    <property type="match status" value="1"/>
</dbReference>
<dbReference type="InterPro" id="IPR052718">
    <property type="entry name" value="NmrA-type_oxidoreductase"/>
</dbReference>
<reference evidence="2 3" key="1">
    <citation type="submission" date="2021-10" db="EMBL/GenBank/DDBJ databases">
        <title>Streptomyces gossypii sp. nov., isolated from soil collected from cotton field.</title>
        <authorList>
            <person name="Ge X."/>
            <person name="Chen X."/>
            <person name="Liu W."/>
        </authorList>
    </citation>
    <scope>NUCLEOTIDE SEQUENCE [LARGE SCALE GENOMIC DNA]</scope>
    <source>
        <strain evidence="2 3">N2-109</strain>
    </source>
</reference>
<dbReference type="Gene3D" id="3.90.25.10">
    <property type="entry name" value="UDP-galactose 4-epimerase, domain 1"/>
    <property type="match status" value="1"/>
</dbReference>
<dbReference type="PANTHER" id="PTHR47129:SF1">
    <property type="entry name" value="NMRA-LIKE DOMAIN-CONTAINING PROTEIN"/>
    <property type="match status" value="1"/>
</dbReference>
<name>A0ABT2K3P3_9ACTN</name>
<dbReference type="Proteomes" id="UP001156389">
    <property type="component" value="Unassembled WGS sequence"/>
</dbReference>
<dbReference type="InterPro" id="IPR016040">
    <property type="entry name" value="NAD(P)-bd_dom"/>
</dbReference>
<dbReference type="RefSeq" id="WP_260222166.1">
    <property type="nucleotide sequence ID" value="NZ_JAJAGO010000029.1"/>
</dbReference>
<dbReference type="InterPro" id="IPR036291">
    <property type="entry name" value="NAD(P)-bd_dom_sf"/>
</dbReference>
<feature type="domain" description="NAD(P)-binding" evidence="1">
    <location>
        <begin position="10"/>
        <end position="186"/>
    </location>
</feature>
<protein>
    <submittedName>
        <fullName evidence="2">NAD(P)H-binding protein</fullName>
    </submittedName>
</protein>
<dbReference type="EMBL" id="JAJAGO010000029">
    <property type="protein sequence ID" value="MCT2594795.1"/>
    <property type="molecule type" value="Genomic_DNA"/>
</dbReference>
<proteinExistence type="predicted"/>
<evidence type="ECO:0000313" key="2">
    <source>
        <dbReference type="EMBL" id="MCT2594795.1"/>
    </source>
</evidence>
<sequence>MTTRPTAVTGASGHVGGAVVRGLVDAGHTDVLALVREPSRFVDPHQPAAVRRADYTSREEMAAALTGVGTLVFISSDGEAASALVHHINVLDAAVRAEVEHVVYLSILDLEPDSPFCFAPVHRETERMLRDRHLPHTVVRASVYGEFFTQWVVEAASSGSLALPMGDGRVSLVSRGDVARCLVECAIRRPGAVVKATGGHSFDLAELADITARFSPHLVKATNIEPTEFSSLLLRRGVAPWWVYAFTSMFESVREQRFEAVTGDVATLTGLAPVGFSTLAETAIQTSRH</sequence>
<dbReference type="PANTHER" id="PTHR47129">
    <property type="entry name" value="QUINONE OXIDOREDUCTASE 2"/>
    <property type="match status" value="1"/>
</dbReference>
<keyword evidence="3" id="KW-1185">Reference proteome</keyword>
<dbReference type="Pfam" id="PF13460">
    <property type="entry name" value="NAD_binding_10"/>
    <property type="match status" value="1"/>
</dbReference>
<dbReference type="Gene3D" id="3.40.50.720">
    <property type="entry name" value="NAD(P)-binding Rossmann-like Domain"/>
    <property type="match status" value="1"/>
</dbReference>
<evidence type="ECO:0000313" key="3">
    <source>
        <dbReference type="Proteomes" id="UP001156389"/>
    </source>
</evidence>
<organism evidence="2 3">
    <name type="scientific">Streptomyces gossypii</name>
    <dbReference type="NCBI Taxonomy" id="2883101"/>
    <lineage>
        <taxon>Bacteria</taxon>
        <taxon>Bacillati</taxon>
        <taxon>Actinomycetota</taxon>
        <taxon>Actinomycetes</taxon>
        <taxon>Kitasatosporales</taxon>
        <taxon>Streptomycetaceae</taxon>
        <taxon>Streptomyces</taxon>
    </lineage>
</organism>
<comment type="caution">
    <text evidence="2">The sequence shown here is derived from an EMBL/GenBank/DDBJ whole genome shotgun (WGS) entry which is preliminary data.</text>
</comment>